<reference evidence="1 2" key="1">
    <citation type="journal article" date="2015" name="Nature">
        <title>rRNA introns, odd ribosomes, and small enigmatic genomes across a large radiation of phyla.</title>
        <authorList>
            <person name="Brown C.T."/>
            <person name="Hug L.A."/>
            <person name="Thomas B.C."/>
            <person name="Sharon I."/>
            <person name="Castelle C.J."/>
            <person name="Singh A."/>
            <person name="Wilkins M.J."/>
            <person name="Williams K.H."/>
            <person name="Banfield J.F."/>
        </authorList>
    </citation>
    <scope>NUCLEOTIDE SEQUENCE [LARGE SCALE GENOMIC DNA]</scope>
</reference>
<name>A0A0G1YSC0_9BACT</name>
<protein>
    <submittedName>
        <fullName evidence="1">Tetratricopeptide TPR_1 repeat-containing protein</fullName>
    </submittedName>
</protein>
<proteinExistence type="predicted"/>
<dbReference type="SMART" id="SM00028">
    <property type="entry name" value="TPR"/>
    <property type="match status" value="3"/>
</dbReference>
<dbReference type="EMBL" id="LCSD01000032">
    <property type="protein sequence ID" value="KKW46126.1"/>
    <property type="molecule type" value="Genomic_DNA"/>
</dbReference>
<dbReference type="Gene3D" id="1.25.40.10">
    <property type="entry name" value="Tetratricopeptide repeat domain"/>
    <property type="match status" value="1"/>
</dbReference>
<comment type="caution">
    <text evidence="1">The sequence shown here is derived from an EMBL/GenBank/DDBJ whole genome shotgun (WGS) entry which is preliminary data.</text>
</comment>
<organism evidence="1 2">
    <name type="scientific">Candidatus Kaiserbacteria bacterium GW2011_GWA2_58_9</name>
    <dbReference type="NCBI Taxonomy" id="1618672"/>
    <lineage>
        <taxon>Bacteria</taxon>
        <taxon>Candidatus Kaiseribacteriota</taxon>
    </lineage>
</organism>
<sequence length="234" mass="25159">MNTNKNLLVALALALALIAAVWLFARDGSHPLPIAEGDTASWDLQGTYEGNAELEARAKNEIARLEGLFGGDQSGKDDDPTDYILNVSIANQYELLGDGAKAYEYLGRAARIDPGTGLAWRNLGSLAERLGAFATARIGYAKAVEAQPQIAEYHLARLAFLTKHFAGETSAVEAAFGEAEAQFGDAPEIIQLKAQWHAGTGRIAEAIAAWERLKALVEDDGAIEREIARLRALL</sequence>
<accession>A0A0G1YSC0</accession>
<evidence type="ECO:0000313" key="1">
    <source>
        <dbReference type="EMBL" id="KKW46126.1"/>
    </source>
</evidence>
<dbReference type="AlphaFoldDB" id="A0A0G1YSC0"/>
<dbReference type="InterPro" id="IPR019734">
    <property type="entry name" value="TPR_rpt"/>
</dbReference>
<dbReference type="SUPFAM" id="SSF48452">
    <property type="entry name" value="TPR-like"/>
    <property type="match status" value="1"/>
</dbReference>
<gene>
    <name evidence="1" type="ORF">UY98_C0032G0002</name>
</gene>
<dbReference type="InterPro" id="IPR011990">
    <property type="entry name" value="TPR-like_helical_dom_sf"/>
</dbReference>
<evidence type="ECO:0000313" key="2">
    <source>
        <dbReference type="Proteomes" id="UP000034789"/>
    </source>
</evidence>
<dbReference type="Proteomes" id="UP000034789">
    <property type="component" value="Unassembled WGS sequence"/>
</dbReference>